<organism evidence="1 2">
    <name type="scientific">Chaetomium tenue</name>
    <dbReference type="NCBI Taxonomy" id="1854479"/>
    <lineage>
        <taxon>Eukaryota</taxon>
        <taxon>Fungi</taxon>
        <taxon>Dikarya</taxon>
        <taxon>Ascomycota</taxon>
        <taxon>Pezizomycotina</taxon>
        <taxon>Sordariomycetes</taxon>
        <taxon>Sordariomycetidae</taxon>
        <taxon>Sordariales</taxon>
        <taxon>Chaetomiaceae</taxon>
        <taxon>Chaetomium</taxon>
    </lineage>
</organism>
<name>A0ACB7P027_9PEZI</name>
<protein>
    <submittedName>
        <fullName evidence="1">Uncharacterized protein</fullName>
    </submittedName>
</protein>
<accession>A0ACB7P027</accession>
<sequence length="227" mass="24814">MNPWPRHCFEVARVGWPYSSSTMGGVLDVPTYGGRHKAHNIPPAILLTSVQGHRFICPQNPHVASGFEQTASGHVDTIRRRLGCLSSLALKRFEQTASGHADFIGLRRLGCLSSWALSSRKQPQKLPNPQIGLHPMTGCRRKDNGRGGQAAGCAKQALSHYQERLRSVMVDVWASAAVKAISEADILMMEGPLSGLSCRWRKVRASPLGNTSPQSPEMYPMEFSSAV</sequence>
<evidence type="ECO:0000313" key="1">
    <source>
        <dbReference type="EMBL" id="KAH6622655.1"/>
    </source>
</evidence>
<comment type="caution">
    <text evidence="1">The sequence shown here is derived from an EMBL/GenBank/DDBJ whole genome shotgun (WGS) entry which is preliminary data.</text>
</comment>
<keyword evidence="2" id="KW-1185">Reference proteome</keyword>
<gene>
    <name evidence="1" type="ORF">F5144DRAFT_594972</name>
</gene>
<dbReference type="Proteomes" id="UP000724584">
    <property type="component" value="Unassembled WGS sequence"/>
</dbReference>
<reference evidence="1 2" key="1">
    <citation type="journal article" date="2021" name="Nat. Commun.">
        <title>Genetic determinants of endophytism in the Arabidopsis root mycobiome.</title>
        <authorList>
            <person name="Mesny F."/>
            <person name="Miyauchi S."/>
            <person name="Thiergart T."/>
            <person name="Pickel B."/>
            <person name="Atanasova L."/>
            <person name="Karlsson M."/>
            <person name="Huettel B."/>
            <person name="Barry K.W."/>
            <person name="Haridas S."/>
            <person name="Chen C."/>
            <person name="Bauer D."/>
            <person name="Andreopoulos W."/>
            <person name="Pangilinan J."/>
            <person name="LaButti K."/>
            <person name="Riley R."/>
            <person name="Lipzen A."/>
            <person name="Clum A."/>
            <person name="Drula E."/>
            <person name="Henrissat B."/>
            <person name="Kohler A."/>
            <person name="Grigoriev I.V."/>
            <person name="Martin F.M."/>
            <person name="Hacquard S."/>
        </authorList>
    </citation>
    <scope>NUCLEOTIDE SEQUENCE [LARGE SCALE GENOMIC DNA]</scope>
    <source>
        <strain evidence="1 2">MPI-SDFR-AT-0079</strain>
    </source>
</reference>
<evidence type="ECO:0000313" key="2">
    <source>
        <dbReference type="Proteomes" id="UP000724584"/>
    </source>
</evidence>
<dbReference type="EMBL" id="JAGIZQ010000006">
    <property type="protein sequence ID" value="KAH6622655.1"/>
    <property type="molecule type" value="Genomic_DNA"/>
</dbReference>
<proteinExistence type="predicted"/>